<feature type="domain" description="C2H2-type" evidence="8">
    <location>
        <begin position="86"/>
        <end position="114"/>
    </location>
</feature>
<dbReference type="PANTHER" id="PTHR24394:SF44">
    <property type="entry name" value="ZINC FINGER PROTEIN 271-LIKE"/>
    <property type="match status" value="1"/>
</dbReference>
<protein>
    <submittedName>
        <fullName evidence="9">ZN595-like protein</fullName>
    </submittedName>
</protein>
<sequence length="287" mass="32381">MLDFTPVRDPCSACFSNGISLQQHIKTHTKEKHTFCDPCCAACLRRHFVKIHKPYKFETCSAAFALEANLKNHKGMHTCQSGEEAFVCGTCGVTFTQGSDLQKHADYNHTGEKSFNCEICAATYSQKASLKSRIHIHTVILLMSCSDCTPIIFDIPFRVHSEQPGKNLSVCGAVRGTMPVFHMLSCFYTYNKFTQTHNNTYKGKPYTNVKQASFYKETVPLILTTVCMFINKQIYSMEKSHVCGICGAAYTLKYNLNRHMAIHTGENPFRCEIFGSSFTKHIITNFT</sequence>
<dbReference type="PANTHER" id="PTHR24394">
    <property type="entry name" value="ZINC FINGER PROTEIN"/>
    <property type="match status" value="1"/>
</dbReference>
<dbReference type="InterPro" id="IPR013087">
    <property type="entry name" value="Znf_C2H2_type"/>
</dbReference>
<keyword evidence="2" id="KW-0479">Metal-binding</keyword>
<keyword evidence="6" id="KW-0539">Nucleus</keyword>
<evidence type="ECO:0000256" key="2">
    <source>
        <dbReference type="ARBA" id="ARBA00022723"/>
    </source>
</evidence>
<dbReference type="SUPFAM" id="SSF57667">
    <property type="entry name" value="beta-beta-alpha zinc fingers"/>
    <property type="match status" value="4"/>
</dbReference>
<proteinExistence type="predicted"/>
<evidence type="ECO:0000256" key="7">
    <source>
        <dbReference type="PROSITE-ProRule" id="PRU00042"/>
    </source>
</evidence>
<gene>
    <name evidence="9" type="ORF">MAR_009468</name>
</gene>
<dbReference type="InterPro" id="IPR036236">
    <property type="entry name" value="Znf_C2H2_sf"/>
</dbReference>
<reference evidence="9" key="1">
    <citation type="submission" date="2022-11" db="EMBL/GenBank/DDBJ databases">
        <title>Centuries of genome instability and evolution in soft-shell clam transmissible cancer (bioRxiv).</title>
        <authorList>
            <person name="Hart S.F.M."/>
            <person name="Yonemitsu M.A."/>
            <person name="Giersch R.M."/>
            <person name="Beal B.F."/>
            <person name="Arriagada G."/>
            <person name="Davis B.W."/>
            <person name="Ostrander E.A."/>
            <person name="Goff S.P."/>
            <person name="Metzger M.J."/>
        </authorList>
    </citation>
    <scope>NUCLEOTIDE SEQUENCE</scope>
    <source>
        <strain evidence="9">MELC-2E11</strain>
        <tissue evidence="9">Siphon/mantle</tissue>
    </source>
</reference>
<dbReference type="SMART" id="SM00355">
    <property type="entry name" value="ZnF_C2H2"/>
    <property type="match status" value="5"/>
</dbReference>
<keyword evidence="4 7" id="KW-0863">Zinc-finger</keyword>
<dbReference type="PROSITE" id="PS50157">
    <property type="entry name" value="ZINC_FINGER_C2H2_2"/>
    <property type="match status" value="2"/>
</dbReference>
<keyword evidence="10" id="KW-1185">Reference proteome</keyword>
<name>A0ABY7DZG7_MYAAR</name>
<dbReference type="Pfam" id="PF00096">
    <property type="entry name" value="zf-C2H2"/>
    <property type="match status" value="2"/>
</dbReference>
<evidence type="ECO:0000313" key="10">
    <source>
        <dbReference type="Proteomes" id="UP001164746"/>
    </source>
</evidence>
<evidence type="ECO:0000313" key="9">
    <source>
        <dbReference type="EMBL" id="WAR02910.1"/>
    </source>
</evidence>
<evidence type="ECO:0000256" key="1">
    <source>
        <dbReference type="ARBA" id="ARBA00004123"/>
    </source>
</evidence>
<dbReference type="Gene3D" id="3.30.160.60">
    <property type="entry name" value="Classic Zinc Finger"/>
    <property type="match status" value="3"/>
</dbReference>
<evidence type="ECO:0000256" key="6">
    <source>
        <dbReference type="ARBA" id="ARBA00023242"/>
    </source>
</evidence>
<keyword evidence="3" id="KW-0677">Repeat</keyword>
<keyword evidence="5" id="KW-0862">Zinc</keyword>
<dbReference type="PROSITE" id="PS00028">
    <property type="entry name" value="ZINC_FINGER_C2H2_1"/>
    <property type="match status" value="2"/>
</dbReference>
<dbReference type="EMBL" id="CP111015">
    <property type="protein sequence ID" value="WAR02910.1"/>
    <property type="molecule type" value="Genomic_DNA"/>
</dbReference>
<evidence type="ECO:0000259" key="8">
    <source>
        <dbReference type="PROSITE" id="PS50157"/>
    </source>
</evidence>
<dbReference type="Proteomes" id="UP001164746">
    <property type="component" value="Chromosome 4"/>
</dbReference>
<feature type="domain" description="C2H2-type" evidence="8">
    <location>
        <begin position="241"/>
        <end position="268"/>
    </location>
</feature>
<evidence type="ECO:0000256" key="4">
    <source>
        <dbReference type="ARBA" id="ARBA00022771"/>
    </source>
</evidence>
<accession>A0ABY7DZG7</accession>
<comment type="subcellular location">
    <subcellularLocation>
        <location evidence="1">Nucleus</location>
    </subcellularLocation>
</comment>
<organism evidence="9 10">
    <name type="scientific">Mya arenaria</name>
    <name type="common">Soft-shell clam</name>
    <dbReference type="NCBI Taxonomy" id="6604"/>
    <lineage>
        <taxon>Eukaryota</taxon>
        <taxon>Metazoa</taxon>
        <taxon>Spiralia</taxon>
        <taxon>Lophotrochozoa</taxon>
        <taxon>Mollusca</taxon>
        <taxon>Bivalvia</taxon>
        <taxon>Autobranchia</taxon>
        <taxon>Heteroconchia</taxon>
        <taxon>Euheterodonta</taxon>
        <taxon>Imparidentia</taxon>
        <taxon>Neoheterodontei</taxon>
        <taxon>Myida</taxon>
        <taxon>Myoidea</taxon>
        <taxon>Myidae</taxon>
        <taxon>Mya</taxon>
    </lineage>
</organism>
<evidence type="ECO:0000256" key="5">
    <source>
        <dbReference type="ARBA" id="ARBA00022833"/>
    </source>
</evidence>
<evidence type="ECO:0000256" key="3">
    <source>
        <dbReference type="ARBA" id="ARBA00022737"/>
    </source>
</evidence>